<keyword evidence="3" id="KW-1185">Reference proteome</keyword>
<dbReference type="Proteomes" id="UP000019591">
    <property type="component" value="Plasmid EAL2_808p"/>
</dbReference>
<dbReference type="KEGG" id="eac:EAL2_808p02000"/>
<dbReference type="InterPro" id="IPR002514">
    <property type="entry name" value="Transposase_8"/>
</dbReference>
<keyword evidence="1" id="KW-0175">Coiled coil</keyword>
<dbReference type="AlphaFoldDB" id="W8T9Z1"/>
<name>W8T9Z1_PEPAC</name>
<dbReference type="EMBL" id="CP007453">
    <property type="protein sequence ID" value="AHM57705.1"/>
    <property type="molecule type" value="Genomic_DNA"/>
</dbReference>
<dbReference type="PATRIC" id="fig|1286171.3.peg.2378"/>
<proteinExistence type="predicted"/>
<reference evidence="2 3" key="1">
    <citation type="journal article" date="2014" name="Genome Announc.">
        <title>Complete Genome Sequence of Amino Acid-Utilizing Eubacterium acidaminophilum al-2 (DSM 3953).</title>
        <authorList>
            <person name="Poehlein A."/>
            <person name="Andreesen J.R."/>
            <person name="Daniel R."/>
        </authorList>
    </citation>
    <scope>NUCLEOTIDE SEQUENCE [LARGE SCALE GENOMIC DNA]</scope>
    <source>
        <strain evidence="2 3">DSM 3953</strain>
        <plasmid evidence="3">Plasmid EAL2_808p</plasmid>
    </source>
</reference>
<keyword evidence="2" id="KW-0614">Plasmid</keyword>
<evidence type="ECO:0000313" key="3">
    <source>
        <dbReference type="Proteomes" id="UP000019591"/>
    </source>
</evidence>
<dbReference type="GO" id="GO:0004803">
    <property type="term" value="F:transposase activity"/>
    <property type="evidence" value="ECO:0007669"/>
    <property type="project" value="InterPro"/>
</dbReference>
<dbReference type="eggNOG" id="COG2963">
    <property type="taxonomic scope" value="Bacteria"/>
</dbReference>
<dbReference type="Pfam" id="PF01527">
    <property type="entry name" value="HTH_Tnp_1"/>
    <property type="match status" value="1"/>
</dbReference>
<evidence type="ECO:0000313" key="2">
    <source>
        <dbReference type="EMBL" id="AHM57705.1"/>
    </source>
</evidence>
<accession>W8T9Z1</accession>
<dbReference type="GO" id="GO:0003677">
    <property type="term" value="F:DNA binding"/>
    <property type="evidence" value="ECO:0007669"/>
    <property type="project" value="InterPro"/>
</dbReference>
<dbReference type="Gene3D" id="1.10.10.60">
    <property type="entry name" value="Homeodomain-like"/>
    <property type="match status" value="1"/>
</dbReference>
<dbReference type="InterPro" id="IPR009057">
    <property type="entry name" value="Homeodomain-like_sf"/>
</dbReference>
<organism evidence="2 3">
    <name type="scientific">Peptoclostridium acidaminophilum DSM 3953</name>
    <dbReference type="NCBI Taxonomy" id="1286171"/>
    <lineage>
        <taxon>Bacteria</taxon>
        <taxon>Bacillati</taxon>
        <taxon>Bacillota</taxon>
        <taxon>Clostridia</taxon>
        <taxon>Peptostreptococcales</taxon>
        <taxon>Peptoclostridiaceae</taxon>
        <taxon>Peptoclostridium</taxon>
    </lineage>
</organism>
<sequence length="165" mass="18604">MAHYSKEFKESIIKRMMPPNSESIASIARETGLSENTLHMWKRKARANGFAVTAGEEESEKWTTQDKFLIVVETAALSEIELAEYCRSKGLFVEQVQAWRDACMQANGGVAQEAAKLQRSNKEKDKEIKKLTSELKRKEAALAETAALIVLRKKAQAIWGENEDE</sequence>
<feature type="coiled-coil region" evidence="1">
    <location>
        <begin position="114"/>
        <end position="148"/>
    </location>
</feature>
<geneLocation type="plasmid" evidence="2 3">
    <name>EAL2_808p</name>
</geneLocation>
<dbReference type="HOGENOM" id="CLU_121441_0_0_9"/>
<gene>
    <name evidence="2" type="ORF">EAL2_808p02000</name>
</gene>
<evidence type="ECO:0000256" key="1">
    <source>
        <dbReference type="SAM" id="Coils"/>
    </source>
</evidence>
<protein>
    <submittedName>
        <fullName evidence="2">Transposase IS3/IS911 family protein</fullName>
    </submittedName>
</protein>
<dbReference type="GO" id="GO:0006313">
    <property type="term" value="P:DNA transposition"/>
    <property type="evidence" value="ECO:0007669"/>
    <property type="project" value="InterPro"/>
</dbReference>
<dbReference type="SUPFAM" id="SSF46689">
    <property type="entry name" value="Homeodomain-like"/>
    <property type="match status" value="1"/>
</dbReference>